<dbReference type="EMBL" id="QKYT01000127">
    <property type="protein sequence ID" value="RIA92416.1"/>
    <property type="molecule type" value="Genomic_DNA"/>
</dbReference>
<keyword evidence="3" id="KW-1185">Reference proteome</keyword>
<organism evidence="2 3">
    <name type="scientific">Glomus cerebriforme</name>
    <dbReference type="NCBI Taxonomy" id="658196"/>
    <lineage>
        <taxon>Eukaryota</taxon>
        <taxon>Fungi</taxon>
        <taxon>Fungi incertae sedis</taxon>
        <taxon>Mucoromycota</taxon>
        <taxon>Glomeromycotina</taxon>
        <taxon>Glomeromycetes</taxon>
        <taxon>Glomerales</taxon>
        <taxon>Glomeraceae</taxon>
        <taxon>Glomus</taxon>
    </lineage>
</organism>
<name>A0A397T695_9GLOM</name>
<sequence length="186" mass="21349">MTSKKWTIETKRYDSGQKAFYFEVKKVIQLDYRIAKTGFEMHENLVNTLLQARYDNPNDFHKNDNPVEDIQRGIKEKTKFIIKSKKKKKSNYSKRVNSYTISDESSSDSGSNSEELNSENEFKTNALVLNKEVISELFESKTSSSNDSERKTVQVPSVLVDSDTNCSLKSRLLGMNVDKNKKPSVK</sequence>
<dbReference type="Proteomes" id="UP000265703">
    <property type="component" value="Unassembled WGS sequence"/>
</dbReference>
<evidence type="ECO:0000313" key="3">
    <source>
        <dbReference type="Proteomes" id="UP000265703"/>
    </source>
</evidence>
<protein>
    <submittedName>
        <fullName evidence="2">Uncharacterized protein</fullName>
    </submittedName>
</protein>
<evidence type="ECO:0000313" key="2">
    <source>
        <dbReference type="EMBL" id="RIA92416.1"/>
    </source>
</evidence>
<gene>
    <name evidence="2" type="ORF">C1645_820768</name>
</gene>
<comment type="caution">
    <text evidence="2">The sequence shown here is derived from an EMBL/GenBank/DDBJ whole genome shotgun (WGS) entry which is preliminary data.</text>
</comment>
<feature type="region of interest" description="Disordered" evidence="1">
    <location>
        <begin position="139"/>
        <end position="160"/>
    </location>
</feature>
<accession>A0A397T695</accession>
<reference evidence="2 3" key="1">
    <citation type="submission" date="2018-06" db="EMBL/GenBank/DDBJ databases">
        <title>Comparative genomics reveals the genomic features of Rhizophagus irregularis, R. cerebriforme, R. diaphanum and Gigaspora rosea, and their symbiotic lifestyle signature.</title>
        <authorList>
            <person name="Morin E."/>
            <person name="San Clemente H."/>
            <person name="Chen E.C.H."/>
            <person name="De La Providencia I."/>
            <person name="Hainaut M."/>
            <person name="Kuo A."/>
            <person name="Kohler A."/>
            <person name="Murat C."/>
            <person name="Tang N."/>
            <person name="Roy S."/>
            <person name="Loubradou J."/>
            <person name="Henrissat B."/>
            <person name="Grigoriev I.V."/>
            <person name="Corradi N."/>
            <person name="Roux C."/>
            <person name="Martin F.M."/>
        </authorList>
    </citation>
    <scope>NUCLEOTIDE SEQUENCE [LARGE SCALE GENOMIC DNA]</scope>
    <source>
        <strain evidence="2 3">DAOM 227022</strain>
    </source>
</reference>
<dbReference type="AlphaFoldDB" id="A0A397T695"/>
<feature type="compositionally biased region" description="Low complexity" evidence="1">
    <location>
        <begin position="102"/>
        <end position="115"/>
    </location>
</feature>
<evidence type="ECO:0000256" key="1">
    <source>
        <dbReference type="SAM" id="MobiDB-lite"/>
    </source>
</evidence>
<proteinExistence type="predicted"/>
<feature type="region of interest" description="Disordered" evidence="1">
    <location>
        <begin position="87"/>
        <end position="119"/>
    </location>
</feature>